<reference evidence="1 2" key="1">
    <citation type="submission" date="2018-08" db="EMBL/GenBank/DDBJ databases">
        <authorList>
            <person name="Ferrada E.E."/>
            <person name="Latorre B.A."/>
        </authorList>
    </citation>
    <scope>NUCLEOTIDE SEQUENCE [LARGE SCALE GENOMIC DNA]</scope>
    <source>
        <strain evidence="1 2">VK-A60T</strain>
    </source>
</reference>
<proteinExistence type="predicted"/>
<gene>
    <name evidence="1" type="ORF">D0C37_14555</name>
</gene>
<dbReference type="EMBL" id="CP031742">
    <property type="protein sequence ID" value="AXQ55705.1"/>
    <property type="molecule type" value="Genomic_DNA"/>
</dbReference>
<dbReference type="InterPro" id="IPR048000">
    <property type="entry name" value="TnsA-like"/>
</dbReference>
<dbReference type="GO" id="GO:0004519">
    <property type="term" value="F:endonuclease activity"/>
    <property type="evidence" value="ECO:0007669"/>
    <property type="project" value="UniProtKB-KW"/>
</dbReference>
<dbReference type="RefSeq" id="WP_117349508.1">
    <property type="nucleotide sequence ID" value="NZ_CP031742.1"/>
</dbReference>
<protein>
    <submittedName>
        <fullName evidence="1">TnsA-like heteromeric transposase endonuclease subunit</fullName>
    </submittedName>
</protein>
<name>A0A385DBC9_9ACTN</name>
<sequence>MSKTEGVSGSAGNKAPFPYELGSLWSHRCTWTDLLVPVSLDAGRDALDLSDGWVNRWTATWRYAGDEVTGPVRHLGQVPVAGRGPMRGFTWRRDQRHRPGLGPLLATGRLHAFESLEEDQLLVAMDFAGDLVEVLSQPLCIRFRTAEKWRKHTPDFFAVTKTGTWLIDVRPRPLIKPEDLQAFAAAEEVAVACGWHYTVVAEWRPQVRSTLGAMYGRRRPTRDVLGVQAGLLAHAAEGVTFGELAAAQTYWPVARAHLLHLLWHRRLGIDLSLPLTDRSRVVLAGGTS</sequence>
<dbReference type="GeneID" id="300115394"/>
<evidence type="ECO:0000313" key="1">
    <source>
        <dbReference type="EMBL" id="AXQ55705.1"/>
    </source>
</evidence>
<evidence type="ECO:0000313" key="2">
    <source>
        <dbReference type="Proteomes" id="UP000259636"/>
    </source>
</evidence>
<keyword evidence="1" id="KW-0255">Endonuclease</keyword>
<organism evidence="1 2">
    <name type="scientific">Streptomyces koyangensis</name>
    <dbReference type="NCBI Taxonomy" id="188770"/>
    <lineage>
        <taxon>Bacteria</taxon>
        <taxon>Bacillati</taxon>
        <taxon>Actinomycetota</taxon>
        <taxon>Actinomycetes</taxon>
        <taxon>Kitasatosporales</taxon>
        <taxon>Streptomycetaceae</taxon>
        <taxon>Streptomyces</taxon>
        <taxon>Streptomyces aurantiacus group</taxon>
    </lineage>
</organism>
<keyword evidence="1" id="KW-0378">Hydrolase</keyword>
<dbReference type="AlphaFoldDB" id="A0A385DBC9"/>
<dbReference type="Proteomes" id="UP000259636">
    <property type="component" value="Chromosome"/>
</dbReference>
<dbReference type="KEGG" id="sky:D0C37_14555"/>
<accession>A0A385DBC9</accession>
<dbReference type="NCBIfam" id="NF033179">
    <property type="entry name" value="TnsA_like_Actin"/>
    <property type="match status" value="1"/>
</dbReference>
<keyword evidence="1" id="KW-0540">Nuclease</keyword>